<proteinExistence type="predicted"/>
<name>A0ABX2TFK2_9PROT</name>
<dbReference type="Proteomes" id="UP000584642">
    <property type="component" value="Unassembled WGS sequence"/>
</dbReference>
<protein>
    <submittedName>
        <fullName evidence="1">Uncharacterized protein</fullName>
    </submittedName>
</protein>
<reference evidence="1 2" key="1">
    <citation type="submission" date="2020-05" db="EMBL/GenBank/DDBJ databases">
        <title>Azospirillum oleiclasticum sp. nov, a nitrogen-fixing and heavy crude oil-emulsifying bacterium isolated from the crude oil of Yumen Oilfield.</title>
        <authorList>
            <person name="Wu D."/>
            <person name="Cai M."/>
            <person name="Zhang X."/>
        </authorList>
    </citation>
    <scope>NUCLEOTIDE SEQUENCE [LARGE SCALE GENOMIC DNA]</scope>
    <source>
        <strain evidence="1 2">ROY-1-1-2</strain>
    </source>
</reference>
<accession>A0ABX2TFK2</accession>
<sequence length="167" mass="18298">MGGWLWRRRDEAADDLVGMLGAGAVPAVLGLARRVEWPVRAGRALRLVAVAGLSEREAAGIGALGLHRRFHQGAGREERFVRAVVALDRQRRRNRADPRFWTEAERFGLFDPQGLTLACSHDRVLAALADRVRAEAWAVLRGAGDDPALLALRAWGVRRAAPTIHCG</sequence>
<comment type="caution">
    <text evidence="1">The sequence shown here is derived from an EMBL/GenBank/DDBJ whole genome shotgun (WGS) entry which is preliminary data.</text>
</comment>
<dbReference type="EMBL" id="JABFDB010000021">
    <property type="protein sequence ID" value="NYZ22812.1"/>
    <property type="molecule type" value="Genomic_DNA"/>
</dbReference>
<evidence type="ECO:0000313" key="2">
    <source>
        <dbReference type="Proteomes" id="UP000584642"/>
    </source>
</evidence>
<organism evidence="1 2">
    <name type="scientific">Azospirillum oleiclasticum</name>
    <dbReference type="NCBI Taxonomy" id="2735135"/>
    <lineage>
        <taxon>Bacteria</taxon>
        <taxon>Pseudomonadati</taxon>
        <taxon>Pseudomonadota</taxon>
        <taxon>Alphaproteobacteria</taxon>
        <taxon>Rhodospirillales</taxon>
        <taxon>Azospirillaceae</taxon>
        <taxon>Azospirillum</taxon>
    </lineage>
</organism>
<evidence type="ECO:0000313" key="1">
    <source>
        <dbReference type="EMBL" id="NYZ22812.1"/>
    </source>
</evidence>
<dbReference type="RefSeq" id="WP_180284574.1">
    <property type="nucleotide sequence ID" value="NZ_JABFDB010000021.1"/>
</dbReference>
<gene>
    <name evidence="1" type="ORF">HND93_24140</name>
</gene>
<keyword evidence="2" id="KW-1185">Reference proteome</keyword>